<dbReference type="InterPro" id="IPR029058">
    <property type="entry name" value="AB_hydrolase_fold"/>
</dbReference>
<dbReference type="PANTHER" id="PTHR43798:SF33">
    <property type="entry name" value="HYDROLASE, PUTATIVE (AFU_ORTHOLOGUE AFUA_2G14860)-RELATED"/>
    <property type="match status" value="1"/>
</dbReference>
<dbReference type="PANTHER" id="PTHR43798">
    <property type="entry name" value="MONOACYLGLYCEROL LIPASE"/>
    <property type="match status" value="1"/>
</dbReference>
<keyword evidence="4" id="KW-1185">Reference proteome</keyword>
<dbReference type="PROSITE" id="PS51257">
    <property type="entry name" value="PROKAR_LIPOPROTEIN"/>
    <property type="match status" value="1"/>
</dbReference>
<organism evidence="3 4">
    <name type="scientific">Algoriphagus confluentis</name>
    <dbReference type="NCBI Taxonomy" id="1697556"/>
    <lineage>
        <taxon>Bacteria</taxon>
        <taxon>Pseudomonadati</taxon>
        <taxon>Bacteroidota</taxon>
        <taxon>Cytophagia</taxon>
        <taxon>Cytophagales</taxon>
        <taxon>Cyclobacteriaceae</taxon>
        <taxon>Algoriphagus</taxon>
    </lineage>
</organism>
<evidence type="ECO:0000259" key="2">
    <source>
        <dbReference type="Pfam" id="PF12146"/>
    </source>
</evidence>
<comment type="caution">
    <text evidence="3">The sequence shown here is derived from an EMBL/GenBank/DDBJ whole genome shotgun (WGS) entry which is preliminary data.</text>
</comment>
<dbReference type="Pfam" id="PF12146">
    <property type="entry name" value="Hydrolase_4"/>
    <property type="match status" value="1"/>
</dbReference>
<dbReference type="InterPro" id="IPR050266">
    <property type="entry name" value="AB_hydrolase_sf"/>
</dbReference>
<dbReference type="Gene3D" id="3.40.50.1820">
    <property type="entry name" value="alpha/beta hydrolase"/>
    <property type="match status" value="1"/>
</dbReference>
<dbReference type="PRINTS" id="PR00793">
    <property type="entry name" value="PROAMNOPTASE"/>
</dbReference>
<feature type="domain" description="Serine aminopeptidase S33" evidence="2">
    <location>
        <begin position="74"/>
        <end position="192"/>
    </location>
</feature>
<dbReference type="SUPFAM" id="SSF53474">
    <property type="entry name" value="alpha/beta-Hydrolases"/>
    <property type="match status" value="1"/>
</dbReference>
<evidence type="ECO:0000313" key="4">
    <source>
        <dbReference type="Proteomes" id="UP001338309"/>
    </source>
</evidence>
<proteinExistence type="predicted"/>
<dbReference type="EMBL" id="BTPD01000020">
    <property type="protein sequence ID" value="GMQ31515.1"/>
    <property type="molecule type" value="Genomic_DNA"/>
</dbReference>
<gene>
    <name evidence="3" type="ORF">Aconfl_41600</name>
</gene>
<dbReference type="Proteomes" id="UP001338309">
    <property type="component" value="Unassembled WGS sequence"/>
</dbReference>
<accession>A0ABQ6PW43</accession>
<protein>
    <recommendedName>
        <fullName evidence="2">Serine aminopeptidase S33 domain-containing protein</fullName>
    </recommendedName>
</protein>
<dbReference type="InterPro" id="IPR002410">
    <property type="entry name" value="Peptidase_S33"/>
</dbReference>
<name>A0ABQ6PW43_9BACT</name>
<sequence length="347" mass="38566">MSSKNQINRKWKFCFPNFSIAISLILILLSCTEGREITEPGLLVPKTVMEDSSIPAITINGIRLHAEAFGNPEDDLIVCLHGGPGSDFGYLLNAKELATRGYRVVLYDQRGSGLSQRLPKSTYTSKPQEAIQNLFEELQGVINHYRVKEDQKVYLLGHSWGAMLATGFSGKSPSEVDGLILFEPGGLVWTDVKEYVSNSRAFGLWSELLNDVAFLDQFLTGSISQHEILDYKISIVDSGNPITDVEGDDGAISFRYGAVINTALFEVGEKIKPDFSIGIENFQKDVLFLYSEHNQAYPDSWATRISSVYPTISLEKIAGTGHNGMVTNTTVWRQQTLPLILNYLNQQ</sequence>
<evidence type="ECO:0000256" key="1">
    <source>
        <dbReference type="ARBA" id="ARBA00022801"/>
    </source>
</evidence>
<evidence type="ECO:0000313" key="3">
    <source>
        <dbReference type="EMBL" id="GMQ31515.1"/>
    </source>
</evidence>
<dbReference type="InterPro" id="IPR022742">
    <property type="entry name" value="Hydrolase_4"/>
</dbReference>
<keyword evidence="1" id="KW-0378">Hydrolase</keyword>
<reference evidence="3 4" key="1">
    <citation type="submission" date="2023-08" db="EMBL/GenBank/DDBJ databases">
        <title>Draft genome sequence of Algoriphagus confluentis.</title>
        <authorList>
            <person name="Takatani N."/>
            <person name="Hosokawa M."/>
            <person name="Sawabe T."/>
        </authorList>
    </citation>
    <scope>NUCLEOTIDE SEQUENCE [LARGE SCALE GENOMIC DNA]</scope>
    <source>
        <strain evidence="3 4">NBRC 111222</strain>
    </source>
</reference>